<keyword evidence="2" id="KW-1133">Transmembrane helix</keyword>
<dbReference type="InterPro" id="IPR049606">
    <property type="entry name" value="UsfY-like"/>
</dbReference>
<organism evidence="3 4">
    <name type="scientific">Mycolicibacterium fluoranthenivorans</name>
    <dbReference type="NCBI Taxonomy" id="258505"/>
    <lineage>
        <taxon>Bacteria</taxon>
        <taxon>Bacillati</taxon>
        <taxon>Actinomycetota</taxon>
        <taxon>Actinomycetes</taxon>
        <taxon>Mycobacteriales</taxon>
        <taxon>Mycobacteriaceae</taxon>
        <taxon>Mycolicibacterium</taxon>
    </lineage>
</organism>
<evidence type="ECO:0000256" key="2">
    <source>
        <dbReference type="SAM" id="Phobius"/>
    </source>
</evidence>
<sequence length="102" mass="11117">MKGPKDPVDHTRTTRTHAGESMKDNVIMPALILIGVALVLFVGSLAAFATQHFDVGLTVAVLSGAGLLIGALWLVLEHGRVRRIEERWYAAHPEAKRQHPTS</sequence>
<gene>
    <name evidence="3" type="ORF">HZU40_12515</name>
</gene>
<name>A0A7G8PKX3_9MYCO</name>
<dbReference type="KEGG" id="mflu:HZU40_12515"/>
<reference evidence="3 4" key="1">
    <citation type="submission" date="2020-07" db="EMBL/GenBank/DDBJ databases">
        <title>Draft genome sequence of four isobutane-metabolizing strains capable of cometabolically degrading diverse ether contaminants.</title>
        <authorList>
            <person name="Chen W."/>
            <person name="Faulkner N."/>
            <person name="Smith C."/>
            <person name="Hyman M."/>
        </authorList>
    </citation>
    <scope>NUCLEOTIDE SEQUENCE [LARGE SCALE GENOMIC DNA]</scope>
    <source>
        <strain evidence="3 4">2A</strain>
    </source>
</reference>
<feature type="region of interest" description="Disordered" evidence="1">
    <location>
        <begin position="1"/>
        <end position="20"/>
    </location>
</feature>
<evidence type="ECO:0000313" key="4">
    <source>
        <dbReference type="Proteomes" id="UP000515498"/>
    </source>
</evidence>
<dbReference type="NCBIfam" id="NF041247">
    <property type="entry name" value="UsfY"/>
    <property type="match status" value="1"/>
</dbReference>
<feature type="transmembrane region" description="Helical" evidence="2">
    <location>
        <begin position="26"/>
        <end position="49"/>
    </location>
</feature>
<dbReference type="AlphaFoldDB" id="A0A7G8PKX3"/>
<evidence type="ECO:0000313" key="3">
    <source>
        <dbReference type="EMBL" id="QNJ94989.1"/>
    </source>
</evidence>
<proteinExistence type="predicted"/>
<keyword evidence="2" id="KW-0812">Transmembrane</keyword>
<dbReference type="RefSeq" id="WP_187098573.1">
    <property type="nucleotide sequence ID" value="NZ_CP059894.1"/>
</dbReference>
<dbReference type="EMBL" id="CP059894">
    <property type="protein sequence ID" value="QNJ94989.1"/>
    <property type="molecule type" value="Genomic_DNA"/>
</dbReference>
<keyword evidence="2" id="KW-0472">Membrane</keyword>
<feature type="transmembrane region" description="Helical" evidence="2">
    <location>
        <begin position="55"/>
        <end position="76"/>
    </location>
</feature>
<evidence type="ECO:0000256" key="1">
    <source>
        <dbReference type="SAM" id="MobiDB-lite"/>
    </source>
</evidence>
<dbReference type="Proteomes" id="UP000515498">
    <property type="component" value="Chromosome"/>
</dbReference>
<accession>A0A7G8PKX3</accession>
<protein>
    <submittedName>
        <fullName evidence="3">LapA family protein</fullName>
    </submittedName>
</protein>